<accession>A0A7W4V691</accession>
<dbReference type="AlphaFoldDB" id="A0A7W4V691"/>
<sequence length="111" mass="11256">MPSPAMPSPAIPRRTPPPVTPQPRLQRAYALIEALGALSIVLAGLLPMAVVGTTGLGWLRQLEGLAQVTRSAADDAELGRCTAPLGTAVAAIVPMPDAGGCLPAGATWGRP</sequence>
<proteinExistence type="predicted"/>
<dbReference type="RefSeq" id="WP_183298484.1">
    <property type="nucleotide sequence ID" value="NZ_JACHWF010000001.1"/>
</dbReference>
<evidence type="ECO:0000313" key="4">
    <source>
        <dbReference type="Proteomes" id="UP000578036"/>
    </source>
</evidence>
<feature type="transmembrane region" description="Helical" evidence="2">
    <location>
        <begin position="28"/>
        <end position="51"/>
    </location>
</feature>
<organism evidence="3 4">
    <name type="scientific">Cupriavidus alkaliphilus</name>
    <dbReference type="NCBI Taxonomy" id="942866"/>
    <lineage>
        <taxon>Bacteria</taxon>
        <taxon>Pseudomonadati</taxon>
        <taxon>Pseudomonadota</taxon>
        <taxon>Betaproteobacteria</taxon>
        <taxon>Burkholderiales</taxon>
        <taxon>Burkholderiaceae</taxon>
        <taxon>Cupriavidus</taxon>
    </lineage>
</organism>
<keyword evidence="2" id="KW-0472">Membrane</keyword>
<reference evidence="3 4" key="1">
    <citation type="submission" date="2020-08" db="EMBL/GenBank/DDBJ databases">
        <title>Genomic Encyclopedia of Type Strains, Phase IV (KMG-V): Genome sequencing to study the core and pangenomes of soil and plant-associated prokaryotes.</title>
        <authorList>
            <person name="Whitman W."/>
        </authorList>
    </citation>
    <scope>NUCLEOTIDE SEQUENCE [LARGE SCALE GENOMIC DNA]</scope>
    <source>
        <strain evidence="3 4">SLV-2362</strain>
    </source>
</reference>
<evidence type="ECO:0000256" key="2">
    <source>
        <dbReference type="SAM" id="Phobius"/>
    </source>
</evidence>
<name>A0A7W4V691_9BURK</name>
<gene>
    <name evidence="3" type="ORF">FHX61_000453</name>
</gene>
<evidence type="ECO:0000256" key="1">
    <source>
        <dbReference type="SAM" id="MobiDB-lite"/>
    </source>
</evidence>
<evidence type="ECO:0000313" key="3">
    <source>
        <dbReference type="EMBL" id="MBB3005837.1"/>
    </source>
</evidence>
<feature type="region of interest" description="Disordered" evidence="1">
    <location>
        <begin position="1"/>
        <end position="22"/>
    </location>
</feature>
<comment type="caution">
    <text evidence="3">The sequence shown here is derived from an EMBL/GenBank/DDBJ whole genome shotgun (WGS) entry which is preliminary data.</text>
</comment>
<keyword evidence="4" id="KW-1185">Reference proteome</keyword>
<dbReference type="EMBL" id="JACHWF010000001">
    <property type="protein sequence ID" value="MBB3005837.1"/>
    <property type="molecule type" value="Genomic_DNA"/>
</dbReference>
<keyword evidence="2" id="KW-0812">Transmembrane</keyword>
<keyword evidence="2" id="KW-1133">Transmembrane helix</keyword>
<protein>
    <submittedName>
        <fullName evidence="3">Uncharacterized protein</fullName>
    </submittedName>
</protein>
<feature type="compositionally biased region" description="Pro residues" evidence="1">
    <location>
        <begin position="1"/>
        <end position="21"/>
    </location>
</feature>
<dbReference type="Proteomes" id="UP000578036">
    <property type="component" value="Unassembled WGS sequence"/>
</dbReference>